<gene>
    <name evidence="1" type="ORF">GCM10023082_63670</name>
</gene>
<dbReference type="RefSeq" id="WP_345655320.1">
    <property type="nucleotide sequence ID" value="NZ_BAABEP010000089.1"/>
</dbReference>
<proteinExistence type="predicted"/>
<accession>A0ABP7GBM1</accession>
<dbReference type="Proteomes" id="UP001499884">
    <property type="component" value="Unassembled WGS sequence"/>
</dbReference>
<evidence type="ECO:0000313" key="1">
    <source>
        <dbReference type="EMBL" id="GAA3760773.1"/>
    </source>
</evidence>
<reference evidence="2" key="1">
    <citation type="journal article" date="2019" name="Int. J. Syst. Evol. Microbiol.">
        <title>The Global Catalogue of Microorganisms (GCM) 10K type strain sequencing project: providing services to taxonomists for standard genome sequencing and annotation.</title>
        <authorList>
            <consortium name="The Broad Institute Genomics Platform"/>
            <consortium name="The Broad Institute Genome Sequencing Center for Infectious Disease"/>
            <person name="Wu L."/>
            <person name="Ma J."/>
        </authorList>
    </citation>
    <scope>NUCLEOTIDE SEQUENCE [LARGE SCALE GENOMIC DNA]</scope>
    <source>
        <strain evidence="2">JCM 30846</strain>
    </source>
</reference>
<sequence length="130" mass="14213">MNTYHVQHVHDGRPAAALPPDRALHDQAVRTVLSWSAPHDAAADEIAQAGLLLTGAARVVADTVRTRAARLPEDDGRRLFAELILHEADTSLTRPCTNLHQVQGRARLIRALYERLDRLDAATETATTAP</sequence>
<protein>
    <submittedName>
        <fullName evidence="1">DUF6415 family natural product biosynthesis protein</fullName>
    </submittedName>
</protein>
<keyword evidence="2" id="KW-1185">Reference proteome</keyword>
<dbReference type="EMBL" id="BAABEP010000089">
    <property type="protein sequence ID" value="GAA3760773.1"/>
    <property type="molecule type" value="Genomic_DNA"/>
</dbReference>
<comment type="caution">
    <text evidence="1">The sequence shown here is derived from an EMBL/GenBank/DDBJ whole genome shotgun (WGS) entry which is preliminary data.</text>
</comment>
<organism evidence="1 2">
    <name type="scientific">Streptomyces tremellae</name>
    <dbReference type="NCBI Taxonomy" id="1124239"/>
    <lineage>
        <taxon>Bacteria</taxon>
        <taxon>Bacillati</taxon>
        <taxon>Actinomycetota</taxon>
        <taxon>Actinomycetes</taxon>
        <taxon>Kitasatosporales</taxon>
        <taxon>Streptomycetaceae</taxon>
        <taxon>Streptomyces</taxon>
    </lineage>
</organism>
<name>A0ABP7GBM1_9ACTN</name>
<evidence type="ECO:0000313" key="2">
    <source>
        <dbReference type="Proteomes" id="UP001499884"/>
    </source>
</evidence>